<evidence type="ECO:0000256" key="1">
    <source>
        <dbReference type="SAM" id="MobiDB-lite"/>
    </source>
</evidence>
<sequence>MVYQEVRPCPDGGNEPPLGRGKNSSSSQITRKQEQEPLTCHSAQGEKVARRGVPGELAWEVVLVPRRCLKKRRKRIWRRVLRKPTPSRIPTGPGGGEEARSGEDGCIHSPASLQVPGLSHHLGTRSGRRVRAVLAPDALLRSGTLLCPWVSHRRYLIVSAEKFTWGGGIILCPKRAGLNIQSMQISLSLFPSLCRVLSLSEVWFFFCFGLPGKPDTVQTPLRTRECFHAPPLSAPHTVFGSVLPKPHAGKKPPSPPHPSLRLGTLLLPLPAAPRRAGSATLRAPPLQHPSFHSLLLRLPCSPRPPKALFGFSFLKCGLNIIFGKLTALPPTSTNILEERVSWRSHGNLRRQGLPLCRLQTLQEMASTCRLFKKYPPVVPLGKTKAGEFPPGQRAGVCHGCSTLSLSCTLPRPRVASVPAGGEHLPSCPPAHSPPQAWGLGGLRPGVNQESFSPSLSVLPAWKGRAFHTPADGACPQRDRTPEVRRSRSRRRPKTTPQGFRRKFTGIERNRP</sequence>
<feature type="compositionally biased region" description="Basic and acidic residues" evidence="1">
    <location>
        <begin position="476"/>
        <end position="485"/>
    </location>
</feature>
<feature type="region of interest" description="Disordered" evidence="1">
    <location>
        <begin position="467"/>
        <end position="511"/>
    </location>
</feature>
<dbReference type="EMBL" id="AEYP01027321">
    <property type="status" value="NOT_ANNOTATED_CDS"/>
    <property type="molecule type" value="Genomic_DNA"/>
</dbReference>
<dbReference type="AlphaFoldDB" id="M3Z7K5"/>
<name>M3Z7K5_MUSPF</name>
<dbReference type="HOGENOM" id="CLU_533119_0_0_1"/>
<reference evidence="2" key="1">
    <citation type="submission" date="2024-06" db="UniProtKB">
        <authorList>
            <consortium name="Ensembl"/>
        </authorList>
    </citation>
    <scope>IDENTIFICATION</scope>
</reference>
<accession>M3Z7K5</accession>
<feature type="region of interest" description="Disordered" evidence="1">
    <location>
        <begin position="1"/>
        <end position="49"/>
    </location>
</feature>
<organism evidence="2">
    <name type="scientific">Mustela putorius furo</name>
    <name type="common">European domestic ferret</name>
    <name type="synonym">Mustela furo</name>
    <dbReference type="NCBI Taxonomy" id="9669"/>
    <lineage>
        <taxon>Eukaryota</taxon>
        <taxon>Metazoa</taxon>
        <taxon>Chordata</taxon>
        <taxon>Craniata</taxon>
        <taxon>Vertebrata</taxon>
        <taxon>Euteleostomi</taxon>
        <taxon>Mammalia</taxon>
        <taxon>Eutheria</taxon>
        <taxon>Laurasiatheria</taxon>
        <taxon>Carnivora</taxon>
        <taxon>Caniformia</taxon>
        <taxon>Musteloidea</taxon>
        <taxon>Mustelidae</taxon>
        <taxon>Mustelinae</taxon>
        <taxon>Mustela</taxon>
    </lineage>
</organism>
<evidence type="ECO:0000313" key="2">
    <source>
        <dbReference type="Ensembl" id="ENSMPUP00000019568.1"/>
    </source>
</evidence>
<dbReference type="InParanoid" id="M3Z7K5"/>
<dbReference type="Ensembl" id="ENSMPUT00000019848.1">
    <property type="protein sequence ID" value="ENSMPUP00000019568.1"/>
    <property type="gene ID" value="ENSMPUG00000019696.1"/>
</dbReference>
<protein>
    <submittedName>
        <fullName evidence="2">Uncharacterized protein</fullName>
    </submittedName>
</protein>
<feature type="compositionally biased region" description="Basic residues" evidence="1">
    <location>
        <begin position="486"/>
        <end position="503"/>
    </location>
</feature>
<proteinExistence type="predicted"/>
<feature type="region of interest" description="Disordered" evidence="1">
    <location>
        <begin position="418"/>
        <end position="445"/>
    </location>
</feature>
<feature type="region of interest" description="Disordered" evidence="1">
    <location>
        <begin position="84"/>
        <end position="103"/>
    </location>
</feature>